<organism evidence="3 4">
    <name type="scientific">Rhipicephalus microplus</name>
    <name type="common">Cattle tick</name>
    <name type="synonym">Boophilus microplus</name>
    <dbReference type="NCBI Taxonomy" id="6941"/>
    <lineage>
        <taxon>Eukaryota</taxon>
        <taxon>Metazoa</taxon>
        <taxon>Ecdysozoa</taxon>
        <taxon>Arthropoda</taxon>
        <taxon>Chelicerata</taxon>
        <taxon>Arachnida</taxon>
        <taxon>Acari</taxon>
        <taxon>Parasitiformes</taxon>
        <taxon>Ixodida</taxon>
        <taxon>Ixodoidea</taxon>
        <taxon>Ixodidae</taxon>
        <taxon>Rhipicephalinae</taxon>
        <taxon>Rhipicephalus</taxon>
        <taxon>Boophilus</taxon>
    </lineage>
</organism>
<dbReference type="EMBL" id="JABSTU010000005">
    <property type="protein sequence ID" value="KAH8032631.1"/>
    <property type="molecule type" value="Genomic_DNA"/>
</dbReference>
<sequence length="362" mass="41262">MRHGIEVFLRSGLNHCRCNDPLSCAGRDTYECCGANASVNPECFPIDVPAEDPFYSRYGSRCMNFKRSAPCLTCRMGDRRLNQNSGLLLMHTMWFREHNRVARKMAQINPHWDDEQLFQVSRRIVEARLQHTVYNELLGELLSPEGVQQNQLSPLSEGYTTYDAAVDATVYNEFTTAALRLGHSIIDDDNETVHLPGEHEWRLPLRLNWFNPFAFYGAHVMDAVTASRYGTHDVTRHAFRRPDGPKPFGVDLFAFDIQRGRDHGLRPYVDYVRHCAPDVPLDEFEHLERLMPRDAVELFAGLYDDVGDVDLFSAGLAERTMPASMVGPTFACLIGPMFRRLKYGDRFYYEHGGQAGSFTPGK</sequence>
<dbReference type="InterPro" id="IPR037120">
    <property type="entry name" value="Haem_peroxidase_sf_animal"/>
</dbReference>
<accession>A0A9J6EEA8</accession>
<comment type="caution">
    <text evidence="3">The sequence shown here is derived from an EMBL/GenBank/DDBJ whole genome shotgun (WGS) entry which is preliminary data.</text>
</comment>
<dbReference type="InterPro" id="IPR010255">
    <property type="entry name" value="Haem_peroxidase_sf"/>
</dbReference>
<dbReference type="GO" id="GO:0004601">
    <property type="term" value="F:peroxidase activity"/>
    <property type="evidence" value="ECO:0007669"/>
    <property type="project" value="UniProtKB-KW"/>
</dbReference>
<evidence type="ECO:0000313" key="3">
    <source>
        <dbReference type="EMBL" id="KAH8032631.1"/>
    </source>
</evidence>
<evidence type="ECO:0000256" key="2">
    <source>
        <dbReference type="PIRSR" id="PIRSR619791-2"/>
    </source>
</evidence>
<proteinExistence type="predicted"/>
<dbReference type="PROSITE" id="PS50292">
    <property type="entry name" value="PEROXIDASE_3"/>
    <property type="match status" value="1"/>
</dbReference>
<dbReference type="AlphaFoldDB" id="A0A9J6EEA8"/>
<dbReference type="VEuPathDB" id="VectorBase:LOC119164845"/>
<dbReference type="PANTHER" id="PTHR11475:SF143">
    <property type="entry name" value="PUTATIVE-RELATED"/>
    <property type="match status" value="1"/>
</dbReference>
<feature type="binding site" description="axial binding residue" evidence="2">
    <location>
        <position position="183"/>
    </location>
    <ligand>
        <name>heme b</name>
        <dbReference type="ChEBI" id="CHEBI:60344"/>
    </ligand>
    <ligandPart>
        <name>Fe</name>
        <dbReference type="ChEBI" id="CHEBI:18248"/>
    </ligandPart>
</feature>
<evidence type="ECO:0000256" key="1">
    <source>
        <dbReference type="ARBA" id="ARBA00022559"/>
    </source>
</evidence>
<keyword evidence="2" id="KW-0408">Iron</keyword>
<dbReference type="GO" id="GO:0020037">
    <property type="term" value="F:heme binding"/>
    <property type="evidence" value="ECO:0007669"/>
    <property type="project" value="InterPro"/>
</dbReference>
<keyword evidence="1" id="KW-0575">Peroxidase</keyword>
<reference evidence="3" key="2">
    <citation type="submission" date="2021-09" db="EMBL/GenBank/DDBJ databases">
        <authorList>
            <person name="Jia N."/>
            <person name="Wang J."/>
            <person name="Shi W."/>
            <person name="Du L."/>
            <person name="Sun Y."/>
            <person name="Zhan W."/>
            <person name="Jiang J."/>
            <person name="Wang Q."/>
            <person name="Zhang B."/>
            <person name="Ji P."/>
            <person name="Sakyi L.B."/>
            <person name="Cui X."/>
            <person name="Yuan T."/>
            <person name="Jiang B."/>
            <person name="Yang W."/>
            <person name="Lam T.T.-Y."/>
            <person name="Chang Q."/>
            <person name="Ding S."/>
            <person name="Wang X."/>
            <person name="Zhu J."/>
            <person name="Ruan X."/>
            <person name="Zhao L."/>
            <person name="Wei J."/>
            <person name="Que T."/>
            <person name="Du C."/>
            <person name="Cheng J."/>
            <person name="Dai P."/>
            <person name="Han X."/>
            <person name="Huang E."/>
            <person name="Gao Y."/>
            <person name="Liu J."/>
            <person name="Shao H."/>
            <person name="Ye R."/>
            <person name="Li L."/>
            <person name="Wei W."/>
            <person name="Wang X."/>
            <person name="Wang C."/>
            <person name="Huo Q."/>
            <person name="Li W."/>
            <person name="Guo W."/>
            <person name="Chen H."/>
            <person name="Chen S."/>
            <person name="Zhou L."/>
            <person name="Zhou L."/>
            <person name="Ni X."/>
            <person name="Tian J."/>
            <person name="Zhou Y."/>
            <person name="Sheng Y."/>
            <person name="Liu T."/>
            <person name="Pan Y."/>
            <person name="Xia L."/>
            <person name="Li J."/>
            <person name="Zhao F."/>
            <person name="Cao W."/>
        </authorList>
    </citation>
    <scope>NUCLEOTIDE SEQUENCE</scope>
    <source>
        <strain evidence="3">Rmic-2018</strain>
        <tissue evidence="3">Larvae</tissue>
    </source>
</reference>
<keyword evidence="2" id="KW-0479">Metal-binding</keyword>
<dbReference type="PRINTS" id="PR00457">
    <property type="entry name" value="ANPEROXIDASE"/>
</dbReference>
<dbReference type="PANTHER" id="PTHR11475">
    <property type="entry name" value="OXIDASE/PEROXIDASE"/>
    <property type="match status" value="1"/>
</dbReference>
<keyword evidence="2" id="KW-0349">Heme</keyword>
<dbReference type="Proteomes" id="UP000821866">
    <property type="component" value="Chromosome 3"/>
</dbReference>
<dbReference type="InterPro" id="IPR019791">
    <property type="entry name" value="Haem_peroxidase_animal"/>
</dbReference>
<protein>
    <submittedName>
        <fullName evidence="3">Uncharacterized protein</fullName>
    </submittedName>
</protein>
<gene>
    <name evidence="3" type="ORF">HPB51_026084</name>
</gene>
<evidence type="ECO:0000313" key="4">
    <source>
        <dbReference type="Proteomes" id="UP000821866"/>
    </source>
</evidence>
<reference evidence="3" key="1">
    <citation type="journal article" date="2020" name="Cell">
        <title>Large-Scale Comparative Analyses of Tick Genomes Elucidate Their Genetic Diversity and Vector Capacities.</title>
        <authorList>
            <consortium name="Tick Genome and Microbiome Consortium (TIGMIC)"/>
            <person name="Jia N."/>
            <person name="Wang J."/>
            <person name="Shi W."/>
            <person name="Du L."/>
            <person name="Sun Y."/>
            <person name="Zhan W."/>
            <person name="Jiang J.F."/>
            <person name="Wang Q."/>
            <person name="Zhang B."/>
            <person name="Ji P."/>
            <person name="Bell-Sakyi L."/>
            <person name="Cui X.M."/>
            <person name="Yuan T.T."/>
            <person name="Jiang B.G."/>
            <person name="Yang W.F."/>
            <person name="Lam T.T."/>
            <person name="Chang Q.C."/>
            <person name="Ding S.J."/>
            <person name="Wang X.J."/>
            <person name="Zhu J.G."/>
            <person name="Ruan X.D."/>
            <person name="Zhao L."/>
            <person name="Wei J.T."/>
            <person name="Ye R.Z."/>
            <person name="Que T.C."/>
            <person name="Du C.H."/>
            <person name="Zhou Y.H."/>
            <person name="Cheng J.X."/>
            <person name="Dai P.F."/>
            <person name="Guo W.B."/>
            <person name="Han X.H."/>
            <person name="Huang E.J."/>
            <person name="Li L.F."/>
            <person name="Wei W."/>
            <person name="Gao Y.C."/>
            <person name="Liu J.Z."/>
            <person name="Shao H.Z."/>
            <person name="Wang X."/>
            <person name="Wang C.C."/>
            <person name="Yang T.C."/>
            <person name="Huo Q.B."/>
            <person name="Li W."/>
            <person name="Chen H.Y."/>
            <person name="Chen S.E."/>
            <person name="Zhou L.G."/>
            <person name="Ni X.B."/>
            <person name="Tian J.H."/>
            <person name="Sheng Y."/>
            <person name="Liu T."/>
            <person name="Pan Y.S."/>
            <person name="Xia L.Y."/>
            <person name="Li J."/>
            <person name="Zhao F."/>
            <person name="Cao W.C."/>
        </authorList>
    </citation>
    <scope>NUCLEOTIDE SEQUENCE</scope>
    <source>
        <strain evidence="3">Rmic-2018</strain>
    </source>
</reference>
<name>A0A9J6EEA8_RHIMP</name>
<dbReference type="GO" id="GO:0005576">
    <property type="term" value="C:extracellular region"/>
    <property type="evidence" value="ECO:0007669"/>
    <property type="project" value="UniProtKB-SubCell"/>
</dbReference>
<dbReference type="GO" id="GO:0046872">
    <property type="term" value="F:metal ion binding"/>
    <property type="evidence" value="ECO:0007669"/>
    <property type="project" value="UniProtKB-KW"/>
</dbReference>
<keyword evidence="4" id="KW-1185">Reference proteome</keyword>
<dbReference type="Gene3D" id="1.10.640.10">
    <property type="entry name" value="Haem peroxidase domain superfamily, animal type"/>
    <property type="match status" value="2"/>
</dbReference>
<dbReference type="SUPFAM" id="SSF48113">
    <property type="entry name" value="Heme-dependent peroxidases"/>
    <property type="match status" value="1"/>
</dbReference>
<dbReference type="GO" id="GO:0006979">
    <property type="term" value="P:response to oxidative stress"/>
    <property type="evidence" value="ECO:0007669"/>
    <property type="project" value="InterPro"/>
</dbReference>
<dbReference type="Pfam" id="PF03098">
    <property type="entry name" value="An_peroxidase"/>
    <property type="match status" value="2"/>
</dbReference>
<keyword evidence="1" id="KW-0560">Oxidoreductase</keyword>